<evidence type="ECO:0000313" key="2">
    <source>
        <dbReference type="EMBL" id="MBB5016733.1"/>
    </source>
</evidence>
<name>A0A7W7Y266_9GAMM</name>
<dbReference type="InterPro" id="IPR021710">
    <property type="entry name" value="DUF3293"/>
</dbReference>
<evidence type="ECO:0008006" key="4">
    <source>
        <dbReference type="Google" id="ProtNLM"/>
    </source>
</evidence>
<dbReference type="Pfam" id="PF11697">
    <property type="entry name" value="DUF3293"/>
    <property type="match status" value="1"/>
</dbReference>
<dbReference type="RefSeq" id="WP_183949394.1">
    <property type="nucleotide sequence ID" value="NZ_JACHHX010000032.1"/>
</dbReference>
<proteinExistence type="predicted"/>
<dbReference type="EMBL" id="JACHHX010000032">
    <property type="protein sequence ID" value="MBB5016733.1"/>
    <property type="molecule type" value="Genomic_DNA"/>
</dbReference>
<dbReference type="AlphaFoldDB" id="A0A7W7Y266"/>
<comment type="caution">
    <text evidence="2">The sequence shown here is derived from an EMBL/GenBank/DDBJ whole genome shotgun (WGS) entry which is preliminary data.</text>
</comment>
<evidence type="ECO:0000313" key="3">
    <source>
        <dbReference type="Proteomes" id="UP000519004"/>
    </source>
</evidence>
<sequence>MVLSPHAAVKPRHPETAAATLPHDSAPCPMSSTLPPALLDAFRRTLYRVNDGPHRFIIRIGEPAPQVDALLAAHGLTSAAFLTAANPLAKPLDAAQNARRNAELRRRAEAAGARVLTGEGRAEDGAWAEPSFLVLGLSRAQADALADRFEQAAYVLLEHGRPPELVLRR</sequence>
<accession>A0A7W7Y266</accession>
<gene>
    <name evidence="2" type="ORF">HNQ58_002656</name>
</gene>
<organism evidence="2 3">
    <name type="scientific">Rehaibacterium terrae</name>
    <dbReference type="NCBI Taxonomy" id="1341696"/>
    <lineage>
        <taxon>Bacteria</taxon>
        <taxon>Pseudomonadati</taxon>
        <taxon>Pseudomonadota</taxon>
        <taxon>Gammaproteobacteria</taxon>
        <taxon>Lysobacterales</taxon>
        <taxon>Lysobacteraceae</taxon>
        <taxon>Rehaibacterium</taxon>
    </lineage>
</organism>
<keyword evidence="3" id="KW-1185">Reference proteome</keyword>
<reference evidence="2 3" key="1">
    <citation type="submission" date="2020-08" db="EMBL/GenBank/DDBJ databases">
        <title>Genomic Encyclopedia of Type Strains, Phase IV (KMG-IV): sequencing the most valuable type-strain genomes for metagenomic binning, comparative biology and taxonomic classification.</title>
        <authorList>
            <person name="Goeker M."/>
        </authorList>
    </citation>
    <scope>NUCLEOTIDE SEQUENCE [LARGE SCALE GENOMIC DNA]</scope>
    <source>
        <strain evidence="2 3">DSM 25897</strain>
    </source>
</reference>
<feature type="region of interest" description="Disordered" evidence="1">
    <location>
        <begin position="1"/>
        <end position="28"/>
    </location>
</feature>
<evidence type="ECO:0000256" key="1">
    <source>
        <dbReference type="SAM" id="MobiDB-lite"/>
    </source>
</evidence>
<dbReference type="Proteomes" id="UP000519004">
    <property type="component" value="Unassembled WGS sequence"/>
</dbReference>
<protein>
    <recommendedName>
        <fullName evidence="4">DUF3293 domain-containing protein</fullName>
    </recommendedName>
</protein>